<dbReference type="Proteomes" id="UP000789525">
    <property type="component" value="Unassembled WGS sequence"/>
</dbReference>
<proteinExistence type="predicted"/>
<organism evidence="1 2">
    <name type="scientific">Acaulospora colombiana</name>
    <dbReference type="NCBI Taxonomy" id="27376"/>
    <lineage>
        <taxon>Eukaryota</taxon>
        <taxon>Fungi</taxon>
        <taxon>Fungi incertae sedis</taxon>
        <taxon>Mucoromycota</taxon>
        <taxon>Glomeromycotina</taxon>
        <taxon>Glomeromycetes</taxon>
        <taxon>Diversisporales</taxon>
        <taxon>Acaulosporaceae</taxon>
        <taxon>Acaulospora</taxon>
    </lineage>
</organism>
<gene>
    <name evidence="1" type="ORF">ACOLOM_LOCUS11295</name>
</gene>
<name>A0ACA9Q107_9GLOM</name>
<evidence type="ECO:0000313" key="1">
    <source>
        <dbReference type="EMBL" id="CAG8724544.1"/>
    </source>
</evidence>
<keyword evidence="2" id="KW-1185">Reference proteome</keyword>
<sequence length="184" mass="20796">MDPLVESLLKSSLEEDEAERSPNASDLSDTEESSSKSASQEKVPESLLHGGRQTGPKGVLADHAYHKQQVQQQRAASIAAYNERMLSKALMTTTFREDEMIKAQEEELLKDLENISSDEEEKQVIKKYREQRIREIKEKAITRPNGSGSRKRFGSLREISSSQYVKSIDDEAPDVSVIVHLYEN</sequence>
<dbReference type="EMBL" id="CAJVPT010040093">
    <property type="protein sequence ID" value="CAG8724544.1"/>
    <property type="molecule type" value="Genomic_DNA"/>
</dbReference>
<evidence type="ECO:0000313" key="2">
    <source>
        <dbReference type="Proteomes" id="UP000789525"/>
    </source>
</evidence>
<protein>
    <submittedName>
        <fullName evidence="1">3463_t:CDS:1</fullName>
    </submittedName>
</protein>
<accession>A0ACA9Q107</accession>
<feature type="non-terminal residue" evidence="1">
    <location>
        <position position="184"/>
    </location>
</feature>
<comment type="caution">
    <text evidence="1">The sequence shown here is derived from an EMBL/GenBank/DDBJ whole genome shotgun (WGS) entry which is preliminary data.</text>
</comment>
<reference evidence="1" key="1">
    <citation type="submission" date="2021-06" db="EMBL/GenBank/DDBJ databases">
        <authorList>
            <person name="Kallberg Y."/>
            <person name="Tangrot J."/>
            <person name="Rosling A."/>
        </authorList>
    </citation>
    <scope>NUCLEOTIDE SEQUENCE</scope>
    <source>
        <strain evidence="1">CL356</strain>
    </source>
</reference>